<dbReference type="RefSeq" id="WP_017020587.1">
    <property type="nucleotide sequence ID" value="NZ_AJYJ02000044.1"/>
</dbReference>
<dbReference type="InterPro" id="IPR008514">
    <property type="entry name" value="T6SS_Hcp"/>
</dbReference>
<protein>
    <recommendedName>
        <fullName evidence="3">Hcp1 family type VI secretion system effector</fullName>
    </recommendedName>
</protein>
<evidence type="ECO:0008006" key="3">
    <source>
        <dbReference type="Google" id="ProtNLM"/>
    </source>
</evidence>
<dbReference type="Gene3D" id="2.30.110.20">
    <property type="entry name" value="Hcp1-like"/>
    <property type="match status" value="1"/>
</dbReference>
<dbReference type="EMBL" id="AJYJ02000044">
    <property type="protein sequence ID" value="OEF19533.1"/>
    <property type="molecule type" value="Genomic_DNA"/>
</dbReference>
<dbReference type="InterPro" id="IPR052947">
    <property type="entry name" value="T6SS_Hcp1_domain"/>
</dbReference>
<dbReference type="PANTHER" id="PTHR34319">
    <property type="entry name" value="MAJOR EXPORTED PROTEIN"/>
    <property type="match status" value="1"/>
</dbReference>
<evidence type="ECO:0000313" key="2">
    <source>
        <dbReference type="Proteomes" id="UP000095059"/>
    </source>
</evidence>
<dbReference type="PANTHER" id="PTHR34319:SF6">
    <property type="entry name" value="MAJOR EXPORTED PROTEIN"/>
    <property type="match status" value="1"/>
</dbReference>
<accession>A0ABX3AXS3</accession>
<name>A0ABX3AXS3_ALILO</name>
<dbReference type="InterPro" id="IPR036624">
    <property type="entry name" value="Hcp1-lik_sf"/>
</dbReference>
<dbReference type="Proteomes" id="UP000095059">
    <property type="component" value="Unassembled WGS sequence"/>
</dbReference>
<sequence>MPTPAYMSIKGEVQGDITKDAYSADSVGNTWQEAHIDEFLVQELDHVLTVPRDPQSGQPTGQRVHRPVIVTKQQDRCSPLLFNSLVSGEKLPECSINFYRTSISGKQEHYYTIKLIDALLVDMQTRMAHCQDAATSDRVTEEVLKFTYRAIEVTHETCGTAGNDDWRAPREAG</sequence>
<dbReference type="NCBIfam" id="TIGR03344">
    <property type="entry name" value="VI_effect_Hcp1"/>
    <property type="match status" value="1"/>
</dbReference>
<gene>
    <name evidence="1" type="ORF">A1Q5_18145</name>
</gene>
<organism evidence="1 2">
    <name type="scientific">Aliivibrio logei 5S-186</name>
    <dbReference type="NCBI Taxonomy" id="626086"/>
    <lineage>
        <taxon>Bacteria</taxon>
        <taxon>Pseudomonadati</taxon>
        <taxon>Pseudomonadota</taxon>
        <taxon>Gammaproteobacteria</taxon>
        <taxon>Vibrionales</taxon>
        <taxon>Vibrionaceae</taxon>
        <taxon>Aliivibrio</taxon>
    </lineage>
</organism>
<reference evidence="1 2" key="1">
    <citation type="journal article" date="2012" name="Science">
        <title>Ecological populations of bacteria act as socially cohesive units of antibiotic production and resistance.</title>
        <authorList>
            <person name="Cordero O.X."/>
            <person name="Wildschutte H."/>
            <person name="Kirkup B."/>
            <person name="Proehl S."/>
            <person name="Ngo L."/>
            <person name="Hussain F."/>
            <person name="Le Roux F."/>
            <person name="Mincer T."/>
            <person name="Polz M.F."/>
        </authorList>
    </citation>
    <scope>NUCLEOTIDE SEQUENCE [LARGE SCALE GENOMIC DNA]</scope>
    <source>
        <strain evidence="1 2">5S-186</strain>
    </source>
</reference>
<evidence type="ECO:0000313" key="1">
    <source>
        <dbReference type="EMBL" id="OEF19533.1"/>
    </source>
</evidence>
<dbReference type="Pfam" id="PF05638">
    <property type="entry name" value="T6SS_HCP"/>
    <property type="match status" value="1"/>
</dbReference>
<keyword evidence="2" id="KW-1185">Reference proteome</keyword>
<proteinExistence type="predicted"/>
<dbReference type="SUPFAM" id="SSF141452">
    <property type="entry name" value="Hcp1-like"/>
    <property type="match status" value="1"/>
</dbReference>
<comment type="caution">
    <text evidence="1">The sequence shown here is derived from an EMBL/GenBank/DDBJ whole genome shotgun (WGS) entry which is preliminary data.</text>
</comment>